<gene>
    <name evidence="2" type="ORF">HMPREF9094_1273</name>
</gene>
<dbReference type="AlphaFoldDB" id="F9EMW8"/>
<keyword evidence="3" id="KW-1185">Reference proteome</keyword>
<organism evidence="2 3">
    <name type="scientific">Fusobacterium animalis ATCC 51191</name>
    <dbReference type="NCBI Taxonomy" id="997347"/>
    <lineage>
        <taxon>Bacteria</taxon>
        <taxon>Fusobacteriati</taxon>
        <taxon>Fusobacteriota</taxon>
        <taxon>Fusobacteriia</taxon>
        <taxon>Fusobacteriales</taxon>
        <taxon>Fusobacteriaceae</taxon>
        <taxon>Fusobacterium</taxon>
    </lineage>
</organism>
<evidence type="ECO:0000313" key="3">
    <source>
        <dbReference type="Proteomes" id="UP000005392"/>
    </source>
</evidence>
<dbReference type="HOGENOM" id="CLU_2752011_0_0_0"/>
<dbReference type="Pfam" id="PF20824">
    <property type="entry name" value="Cmr2_hel_dom2"/>
    <property type="match status" value="1"/>
</dbReference>
<evidence type="ECO:0000313" key="2">
    <source>
        <dbReference type="EMBL" id="EGQ79703.1"/>
    </source>
</evidence>
<dbReference type="Proteomes" id="UP000005392">
    <property type="component" value="Unassembled WGS sequence"/>
</dbReference>
<sequence length="70" mass="8367">MNLIVNRLTKNNRLDIARFAYILGRIDCTDKNKDNFNKFRKNLLLWLKNKEDAKQLLTAINIIIYQERGE</sequence>
<proteinExistence type="predicted"/>
<feature type="domain" description="CRISPR RNA silencing complex Cmr2-like C-terminal" evidence="1">
    <location>
        <begin position="7"/>
        <end position="68"/>
    </location>
</feature>
<evidence type="ECO:0000259" key="1">
    <source>
        <dbReference type="Pfam" id="PF20824"/>
    </source>
</evidence>
<protein>
    <recommendedName>
        <fullName evidence="1">CRISPR RNA silencing complex Cmr2-like C-terminal domain-containing protein</fullName>
    </recommendedName>
</protein>
<accession>F9EMW8</accession>
<dbReference type="EMBL" id="AFQD01000207">
    <property type="protein sequence ID" value="EGQ79703.1"/>
    <property type="molecule type" value="Genomic_DNA"/>
</dbReference>
<comment type="caution">
    <text evidence="2">The sequence shown here is derived from an EMBL/GenBank/DDBJ whole genome shotgun (WGS) entry which is preliminary data.</text>
</comment>
<dbReference type="InterPro" id="IPR048693">
    <property type="entry name" value="Cmr2-like_C"/>
</dbReference>
<dbReference type="PATRIC" id="fig|997347.4.peg.1184"/>
<reference evidence="2 3" key="1">
    <citation type="submission" date="2011-05" db="EMBL/GenBank/DDBJ databases">
        <authorList>
            <person name="Muzny D."/>
            <person name="Qin X."/>
            <person name="Deng J."/>
            <person name="Jiang H."/>
            <person name="Liu Y."/>
            <person name="Qu J."/>
            <person name="Song X.-Z."/>
            <person name="Zhang L."/>
            <person name="Thornton R."/>
            <person name="Coyle M."/>
            <person name="Francisco L."/>
            <person name="Jackson L."/>
            <person name="Javaid M."/>
            <person name="Korchina V."/>
            <person name="Kovar C."/>
            <person name="Mata R."/>
            <person name="Mathew T."/>
            <person name="Ngo R."/>
            <person name="Nguyen L."/>
            <person name="Nguyen N."/>
            <person name="Okwuonu G."/>
            <person name="Ongeri F."/>
            <person name="Pham C."/>
            <person name="Simmons D."/>
            <person name="Wilczek-Boney K."/>
            <person name="Hale W."/>
            <person name="Jakkamsetti A."/>
            <person name="Pham P."/>
            <person name="Ruth R."/>
            <person name="San Lucas F."/>
            <person name="Warren J."/>
            <person name="Zhang J."/>
            <person name="Zhao Z."/>
            <person name="Zhou C."/>
            <person name="Zhu D."/>
            <person name="Lee S."/>
            <person name="Bess C."/>
            <person name="Blankenburg K."/>
            <person name="Forbes L."/>
            <person name="Fu Q."/>
            <person name="Gubbala S."/>
            <person name="Hirani K."/>
            <person name="Jayaseelan J.C."/>
            <person name="Lara F."/>
            <person name="Munidasa M."/>
            <person name="Palculict T."/>
            <person name="Patil S."/>
            <person name="Pu L.-L."/>
            <person name="Saada N."/>
            <person name="Tang L."/>
            <person name="Weissenberger G."/>
            <person name="Zhu Y."/>
            <person name="Hemphill L."/>
            <person name="Shang Y."/>
            <person name="Youmans B."/>
            <person name="Ayvaz T."/>
            <person name="Ross M."/>
            <person name="Santibanez J."/>
            <person name="Aqrawi P."/>
            <person name="Gross S."/>
            <person name="Joshi V."/>
            <person name="Fowler G."/>
            <person name="Nazareth L."/>
            <person name="Reid J."/>
            <person name="Worley K."/>
            <person name="Petrosino J."/>
            <person name="Highlander S."/>
            <person name="Gibbs R."/>
        </authorList>
    </citation>
    <scope>NUCLEOTIDE SEQUENCE [LARGE SCALE GENOMIC DNA]</scope>
    <source>
        <strain evidence="2 3">ATCC 51191</strain>
    </source>
</reference>
<name>F9EMW8_9FUSO</name>